<dbReference type="PANTHER" id="PTHR43581">
    <property type="entry name" value="ATP/GTP PHOSPHATASE"/>
    <property type="match status" value="1"/>
</dbReference>
<organism evidence="3 4">
    <name type="scientific">Collimonas rhizosphaerae</name>
    <dbReference type="NCBI Taxonomy" id="3126357"/>
    <lineage>
        <taxon>Bacteria</taxon>
        <taxon>Pseudomonadati</taxon>
        <taxon>Pseudomonadota</taxon>
        <taxon>Betaproteobacteria</taxon>
        <taxon>Burkholderiales</taxon>
        <taxon>Oxalobacteraceae</taxon>
        <taxon>Collimonas</taxon>
    </lineage>
</organism>
<reference evidence="3 4" key="1">
    <citation type="submission" date="2024-02" db="EMBL/GenBank/DDBJ databases">
        <title>Draft genome sequence of Collimonas sp. strain H4R21, an effective mineral-weathering bacterial strain isolated from the beech rhizosphere.</title>
        <authorList>
            <person name="Morin E."/>
            <person name="Uroz S."/>
            <person name="Leveau J.H.J."/>
            <person name="Kumar R."/>
            <person name="Rey M.W."/>
            <person name="Pham J."/>
        </authorList>
    </citation>
    <scope>NUCLEOTIDE SEQUENCE [LARGE SCALE GENOMIC DNA]</scope>
    <source>
        <strain evidence="3 4">H4R21</strain>
    </source>
</reference>
<evidence type="ECO:0000259" key="2">
    <source>
        <dbReference type="Pfam" id="PF13304"/>
    </source>
</evidence>
<proteinExistence type="predicted"/>
<dbReference type="InterPro" id="IPR003959">
    <property type="entry name" value="ATPase_AAA_core"/>
</dbReference>
<dbReference type="Pfam" id="PF13175">
    <property type="entry name" value="AAA_15"/>
    <property type="match status" value="1"/>
</dbReference>
<feature type="domain" description="ATPase AAA-type core" evidence="2">
    <location>
        <begin position="280"/>
        <end position="352"/>
    </location>
</feature>
<evidence type="ECO:0000259" key="1">
    <source>
        <dbReference type="Pfam" id="PF13175"/>
    </source>
</evidence>
<dbReference type="RefSeq" id="WP_342828359.1">
    <property type="nucleotide sequence ID" value="NZ_JBANDC010000003.1"/>
</dbReference>
<dbReference type="EMBL" id="JBANDC010000003">
    <property type="protein sequence ID" value="MEM4986652.1"/>
    <property type="molecule type" value="Genomic_DNA"/>
</dbReference>
<dbReference type="Proteomes" id="UP001495910">
    <property type="component" value="Unassembled WGS sequence"/>
</dbReference>
<dbReference type="SUPFAM" id="SSF52540">
    <property type="entry name" value="P-loop containing nucleoside triphosphate hydrolases"/>
    <property type="match status" value="1"/>
</dbReference>
<dbReference type="InterPro" id="IPR041685">
    <property type="entry name" value="AAA_GajA/Old/RecF-like"/>
</dbReference>
<comment type="caution">
    <text evidence="3">The sequence shown here is derived from an EMBL/GenBank/DDBJ whole genome shotgun (WGS) entry which is preliminary data.</text>
</comment>
<dbReference type="InterPro" id="IPR051396">
    <property type="entry name" value="Bact_Antivir_Def_Nuclease"/>
</dbReference>
<sequence length="613" mass="67892">MRLESIDVENYKCFWKAQKILVETGFNLFIGANNSGKTTVLEALDPPSGLNAPHRSVGNLTQYGAQPNEASQFSLMIATNIPEMRSLGGNKLYIQLPRDYARQVRAGVDEAQWLTQHFQERPEIKLILKLRQGIEFVGFETFLGPSGMSSRNNPSESISALELSYQDWSSTVPDVRIANFSGVAGAIGAFREQYLRFIYRFSAQRRPAGESGSHGSPILDRDAGNLPYCINHLQSNDAHAHGTLCAWVKRIFPSVSWVQAPPVPQSPTFQIRCLPLSPEKRREDLAVPLSQMGTGIGNVIAMLYVVLTSRAPQVVAIDEPNSFLHPRALRELLQILATEGKQHQYILTAHSADVLTAVTPSLITLFELDGTSTKTTQVNGKDISSLRVGLSELGIRMTDLHGRDRVLWVEGQTEESVIPELLRYFCPEIAAGTAVLRVEHTGTFETKGVDPKEVVKVYKRLTTSSALVPPMFGVLLDSENRSESECAQLSAESQGELKYLNFKMLENYFLIPEAIAAVLNDLGENVTTKQISDLLETEIGNSDISKIDGAKILKSIFSTISESRHEFKKTRDVIQLVSWILPRQPESLRELGNFLRELVGLSDSTIDGAIPRS</sequence>
<keyword evidence="4" id="KW-1185">Reference proteome</keyword>
<evidence type="ECO:0000313" key="3">
    <source>
        <dbReference type="EMBL" id="MEM4986652.1"/>
    </source>
</evidence>
<dbReference type="PANTHER" id="PTHR43581:SF2">
    <property type="entry name" value="EXCINUCLEASE ATPASE SUBUNIT"/>
    <property type="match status" value="1"/>
</dbReference>
<dbReference type="InterPro" id="IPR027417">
    <property type="entry name" value="P-loop_NTPase"/>
</dbReference>
<protein>
    <submittedName>
        <fullName evidence="3">AAA family ATPase</fullName>
    </submittedName>
</protein>
<name>A0ABU9PRP3_9BURK</name>
<evidence type="ECO:0000313" key="4">
    <source>
        <dbReference type="Proteomes" id="UP001495910"/>
    </source>
</evidence>
<accession>A0ABU9PRP3</accession>
<feature type="domain" description="Endonuclease GajA/Old nuclease/RecF-like AAA" evidence="1">
    <location>
        <begin position="1"/>
        <end position="45"/>
    </location>
</feature>
<gene>
    <name evidence="3" type="ORF">V8G57_04530</name>
</gene>
<dbReference type="Gene3D" id="3.40.50.300">
    <property type="entry name" value="P-loop containing nucleotide triphosphate hydrolases"/>
    <property type="match status" value="2"/>
</dbReference>
<dbReference type="Pfam" id="PF13304">
    <property type="entry name" value="AAA_21"/>
    <property type="match status" value="1"/>
</dbReference>